<keyword evidence="7 13" id="KW-0378">Hydrolase</keyword>
<dbReference type="HAMAP" id="MF_00034">
    <property type="entry name" value="RuvC"/>
    <property type="match status" value="1"/>
</dbReference>
<dbReference type="OrthoDB" id="9805499at2"/>
<keyword evidence="4 13" id="KW-0479">Metal-binding</keyword>
<evidence type="ECO:0000256" key="11">
    <source>
        <dbReference type="ARBA" id="ARBA00023204"/>
    </source>
</evidence>
<dbReference type="GO" id="GO:0006281">
    <property type="term" value="P:DNA repair"/>
    <property type="evidence" value="ECO:0007669"/>
    <property type="project" value="UniProtKB-UniRule"/>
</dbReference>
<dbReference type="STRING" id="1191523.MROS_0744"/>
<comment type="subunit">
    <text evidence="13">Homodimer which binds Holliday junction (HJ) DNA. The HJ becomes 2-fold symmetrical on binding to RuvC with unstacked arms; it has a different conformation from HJ DNA in complex with RuvA. In the full resolvosome a probable DNA-RuvA(4)-RuvB(12)-RuvC(2) complex forms which resolves the HJ.</text>
</comment>
<evidence type="ECO:0000256" key="9">
    <source>
        <dbReference type="ARBA" id="ARBA00023125"/>
    </source>
</evidence>
<evidence type="ECO:0000256" key="4">
    <source>
        <dbReference type="ARBA" id="ARBA00022723"/>
    </source>
</evidence>
<dbReference type="RefSeq" id="WP_014855422.1">
    <property type="nucleotide sequence ID" value="NC_018178.1"/>
</dbReference>
<feature type="active site" evidence="13">
    <location>
        <position position="140"/>
    </location>
</feature>
<keyword evidence="3 13" id="KW-0540">Nuclease</keyword>
<feature type="active site" evidence="13">
    <location>
        <position position="7"/>
    </location>
</feature>
<dbReference type="GO" id="GO:0008821">
    <property type="term" value="F:crossover junction DNA endonuclease activity"/>
    <property type="evidence" value="ECO:0007669"/>
    <property type="project" value="UniProtKB-UniRule"/>
</dbReference>
<evidence type="ECO:0000256" key="7">
    <source>
        <dbReference type="ARBA" id="ARBA00022801"/>
    </source>
</evidence>
<keyword evidence="5 13" id="KW-0255">Endonuclease</keyword>
<comment type="similarity">
    <text evidence="1 13">Belongs to the RuvC family.</text>
</comment>
<dbReference type="GO" id="GO:0003677">
    <property type="term" value="F:DNA binding"/>
    <property type="evidence" value="ECO:0007669"/>
    <property type="project" value="UniProtKB-KW"/>
</dbReference>
<dbReference type="Gene3D" id="3.30.420.10">
    <property type="entry name" value="Ribonuclease H-like superfamily/Ribonuclease H"/>
    <property type="match status" value="1"/>
</dbReference>
<dbReference type="SUPFAM" id="SSF53098">
    <property type="entry name" value="Ribonuclease H-like"/>
    <property type="match status" value="1"/>
</dbReference>
<comment type="cofactor">
    <cofactor evidence="13">
        <name>Mg(2+)</name>
        <dbReference type="ChEBI" id="CHEBI:18420"/>
    </cofactor>
    <text evidence="13">Binds 2 Mg(2+) ion per subunit.</text>
</comment>
<evidence type="ECO:0000256" key="6">
    <source>
        <dbReference type="ARBA" id="ARBA00022763"/>
    </source>
</evidence>
<protein>
    <recommendedName>
        <fullName evidence="13 14">Crossover junction endodeoxyribonuclease RuvC</fullName>
        <ecNumber evidence="13 14">3.1.21.10</ecNumber>
    </recommendedName>
    <alternativeName>
        <fullName evidence="13">Holliday junction nuclease RuvC</fullName>
    </alternativeName>
    <alternativeName>
        <fullName evidence="13">Holliday junction resolvase RuvC</fullName>
    </alternativeName>
</protein>
<dbReference type="PANTHER" id="PTHR30194:SF3">
    <property type="entry name" value="CROSSOVER JUNCTION ENDODEOXYRIBONUCLEASE RUVC"/>
    <property type="match status" value="1"/>
</dbReference>
<dbReference type="InterPro" id="IPR036397">
    <property type="entry name" value="RNaseH_sf"/>
</dbReference>
<evidence type="ECO:0000256" key="14">
    <source>
        <dbReference type="NCBIfam" id="TIGR00228"/>
    </source>
</evidence>
<dbReference type="EMBL" id="CP003557">
    <property type="protein sequence ID" value="AFN73986.1"/>
    <property type="molecule type" value="Genomic_DNA"/>
</dbReference>
<dbReference type="GO" id="GO:0000287">
    <property type="term" value="F:magnesium ion binding"/>
    <property type="evidence" value="ECO:0007669"/>
    <property type="project" value="UniProtKB-UniRule"/>
</dbReference>
<dbReference type="InterPro" id="IPR002176">
    <property type="entry name" value="X-over_junc_endoDNase_RuvC"/>
</dbReference>
<comment type="subcellular location">
    <subcellularLocation>
        <location evidence="13">Cytoplasm</location>
    </subcellularLocation>
</comment>
<dbReference type="GO" id="GO:0006310">
    <property type="term" value="P:DNA recombination"/>
    <property type="evidence" value="ECO:0007669"/>
    <property type="project" value="UniProtKB-UniRule"/>
</dbReference>
<keyword evidence="11 13" id="KW-0234">DNA repair</keyword>
<feature type="binding site" evidence="13">
    <location>
        <position position="140"/>
    </location>
    <ligand>
        <name>Mg(2+)</name>
        <dbReference type="ChEBI" id="CHEBI:18420"/>
        <label>1</label>
    </ligand>
</feature>
<evidence type="ECO:0000256" key="2">
    <source>
        <dbReference type="ARBA" id="ARBA00022490"/>
    </source>
</evidence>
<accession>I7A245</accession>
<dbReference type="Pfam" id="PF02075">
    <property type="entry name" value="RuvC"/>
    <property type="match status" value="1"/>
</dbReference>
<dbReference type="KEGG" id="mro:MROS_0744"/>
<proteinExistence type="inferred from homology"/>
<dbReference type="PATRIC" id="fig|1191523.3.peg.778"/>
<comment type="catalytic activity">
    <reaction evidence="12 13">
        <text>Endonucleolytic cleavage at a junction such as a reciprocal single-stranded crossover between two homologous DNA duplexes (Holliday junction).</text>
        <dbReference type="EC" id="3.1.21.10"/>
    </reaction>
</comment>
<feature type="binding site" evidence="13">
    <location>
        <position position="67"/>
    </location>
    <ligand>
        <name>Mg(2+)</name>
        <dbReference type="ChEBI" id="CHEBI:18420"/>
        <label>2</label>
    </ligand>
</feature>
<evidence type="ECO:0000256" key="8">
    <source>
        <dbReference type="ARBA" id="ARBA00022842"/>
    </source>
</evidence>
<dbReference type="FunFam" id="3.30.420.10:FF:000002">
    <property type="entry name" value="Crossover junction endodeoxyribonuclease RuvC"/>
    <property type="match status" value="1"/>
</dbReference>
<dbReference type="PANTHER" id="PTHR30194">
    <property type="entry name" value="CROSSOVER JUNCTION ENDODEOXYRIBONUCLEASE RUVC"/>
    <property type="match status" value="1"/>
</dbReference>
<feature type="active site" evidence="13">
    <location>
        <position position="67"/>
    </location>
</feature>
<keyword evidence="8 13" id="KW-0460">Magnesium</keyword>
<dbReference type="HOGENOM" id="CLU_091257_3_1_10"/>
<organism evidence="15 16">
    <name type="scientific">Melioribacter roseus (strain DSM 23840 / JCM 17771 / VKM B-2668 / P3M-2)</name>
    <dbReference type="NCBI Taxonomy" id="1191523"/>
    <lineage>
        <taxon>Bacteria</taxon>
        <taxon>Pseudomonadati</taxon>
        <taxon>Ignavibacteriota</taxon>
        <taxon>Ignavibacteria</taxon>
        <taxon>Ignavibacteriales</taxon>
        <taxon>Melioribacteraceae</taxon>
        <taxon>Melioribacter</taxon>
    </lineage>
</organism>
<evidence type="ECO:0000256" key="3">
    <source>
        <dbReference type="ARBA" id="ARBA00022722"/>
    </source>
</evidence>
<keyword evidence="16" id="KW-1185">Reference proteome</keyword>
<dbReference type="CDD" id="cd16962">
    <property type="entry name" value="RuvC"/>
    <property type="match status" value="1"/>
</dbReference>
<dbReference type="InterPro" id="IPR012337">
    <property type="entry name" value="RNaseH-like_sf"/>
</dbReference>
<sequence length="180" mass="19888">MRILGVDPGTLVTGFGIIDFKDNEISYIASGVIRIPAVNDFSVRLKKIHDDLTAVIKKYKPDEFALETAFYGKNVQSALKIGYARGVSLLTAAQNNLTVREYSPREVKKAVCGKGSSSKQQIQFMISKICAIKTSDLKYDETDALAVAVCHAFKFKSPSSNSKSSNWKEFIEKNPDRVVS</sequence>
<evidence type="ECO:0000256" key="13">
    <source>
        <dbReference type="HAMAP-Rule" id="MF_00034"/>
    </source>
</evidence>
<dbReference type="NCBIfam" id="TIGR00228">
    <property type="entry name" value="ruvC"/>
    <property type="match status" value="1"/>
</dbReference>
<dbReference type="PRINTS" id="PR00696">
    <property type="entry name" value="RSOLVASERUVC"/>
</dbReference>
<dbReference type="eggNOG" id="COG0817">
    <property type="taxonomic scope" value="Bacteria"/>
</dbReference>
<evidence type="ECO:0000256" key="5">
    <source>
        <dbReference type="ARBA" id="ARBA00022759"/>
    </source>
</evidence>
<dbReference type="EC" id="3.1.21.10" evidence="13 14"/>
<keyword evidence="2 13" id="KW-0963">Cytoplasm</keyword>
<evidence type="ECO:0000313" key="15">
    <source>
        <dbReference type="EMBL" id="AFN73986.1"/>
    </source>
</evidence>
<evidence type="ECO:0000256" key="1">
    <source>
        <dbReference type="ARBA" id="ARBA00009518"/>
    </source>
</evidence>
<name>I7A245_MELRP</name>
<keyword evidence="6 13" id="KW-0227">DNA damage</keyword>
<evidence type="ECO:0000313" key="16">
    <source>
        <dbReference type="Proteomes" id="UP000009011"/>
    </source>
</evidence>
<dbReference type="AlphaFoldDB" id="I7A245"/>
<dbReference type="GO" id="GO:0048476">
    <property type="term" value="C:Holliday junction resolvase complex"/>
    <property type="evidence" value="ECO:0007669"/>
    <property type="project" value="UniProtKB-UniRule"/>
</dbReference>
<reference evidence="15 16" key="1">
    <citation type="journal article" date="2013" name="PLoS ONE">
        <title>Genomic analysis of Melioribacter roseus, facultatively anaerobic organotrophic bacterium representing a novel deep lineage within Bacteriodetes/Chlorobi group.</title>
        <authorList>
            <person name="Kadnikov V.V."/>
            <person name="Mardanov A.V."/>
            <person name="Podosokorskaya O.A."/>
            <person name="Gavrilov S.N."/>
            <person name="Kublanov I.V."/>
            <person name="Beletsky A.V."/>
            <person name="Bonch-Osmolovskaya E.A."/>
            <person name="Ravin N.V."/>
        </authorList>
    </citation>
    <scope>NUCLEOTIDE SEQUENCE [LARGE SCALE GENOMIC DNA]</scope>
    <source>
        <strain evidence="16">JCM 17771 / P3M-2</strain>
    </source>
</reference>
<dbReference type="Proteomes" id="UP000009011">
    <property type="component" value="Chromosome"/>
</dbReference>
<feature type="binding site" evidence="13">
    <location>
        <position position="7"/>
    </location>
    <ligand>
        <name>Mg(2+)</name>
        <dbReference type="ChEBI" id="CHEBI:18420"/>
        <label>1</label>
    </ligand>
</feature>
<gene>
    <name evidence="13" type="primary">ruvC</name>
    <name evidence="15" type="ordered locus">MROS_0744</name>
</gene>
<dbReference type="GO" id="GO:0005737">
    <property type="term" value="C:cytoplasm"/>
    <property type="evidence" value="ECO:0007669"/>
    <property type="project" value="UniProtKB-SubCell"/>
</dbReference>
<evidence type="ECO:0000256" key="10">
    <source>
        <dbReference type="ARBA" id="ARBA00023172"/>
    </source>
</evidence>
<keyword evidence="10 13" id="KW-0233">DNA recombination</keyword>
<comment type="function">
    <text evidence="13">The RuvA-RuvB-RuvC complex processes Holliday junction (HJ) DNA during genetic recombination and DNA repair. Endonuclease that resolves HJ intermediates. Cleaves cruciform DNA by making single-stranded nicks across the HJ at symmetrical positions within the homologous arms, yielding a 5'-phosphate and a 3'-hydroxyl group; requires a central core of homology in the junction. The consensus cleavage sequence is 5'-(A/T)TT(C/G)-3'. Cleavage occurs on the 3'-side of the TT dinucleotide at the point of strand exchange. HJ branch migration catalyzed by RuvA-RuvB allows RuvC to scan DNA until it finds its consensus sequence, where it cleaves and resolves the cruciform DNA.</text>
</comment>
<evidence type="ECO:0000256" key="12">
    <source>
        <dbReference type="ARBA" id="ARBA00029354"/>
    </source>
</evidence>
<keyword evidence="9 13" id="KW-0238">DNA-binding</keyword>